<dbReference type="EMBL" id="FXAT01000014">
    <property type="protein sequence ID" value="SMG59742.1"/>
    <property type="molecule type" value="Genomic_DNA"/>
</dbReference>
<dbReference type="Pfam" id="PF06629">
    <property type="entry name" value="MipA"/>
    <property type="match status" value="1"/>
</dbReference>
<sequence>MKKTPLLVRQILLAVVSIALSFGTAWADDNGTDQNDAENSGLTILNNATNVTHWGLGAGVGFGESPYSGYGTKVVPFPLVTFDNKWVHVQATTVDVKIGSWSGVSLALRGYYSLRDGYNQSDAPILNGMEDRKGAFWYGPALAWHTAYGTVSGSYLLGGNKGERARIDYSKAFDIGDFSITPHVGVEWLSSDYVDYYYGVRPSEARPGRPAYTGTATWNTSVGTSVVYRLTKQQRIALNVGVSHLGNGITDSPLVGKRFIPEISIGYNYQFR</sequence>
<dbReference type="GO" id="GO:0009252">
    <property type="term" value="P:peptidoglycan biosynthetic process"/>
    <property type="evidence" value="ECO:0007669"/>
    <property type="project" value="TreeGrafter"/>
</dbReference>
<feature type="signal peptide" evidence="6">
    <location>
        <begin position="1"/>
        <end position="27"/>
    </location>
</feature>
<evidence type="ECO:0000256" key="1">
    <source>
        <dbReference type="ARBA" id="ARBA00004442"/>
    </source>
</evidence>
<keyword evidence="4" id="KW-0472">Membrane</keyword>
<dbReference type="InterPro" id="IPR010583">
    <property type="entry name" value="MipA"/>
</dbReference>
<feature type="chain" id="PRO_5010859246" evidence="6">
    <location>
        <begin position="28"/>
        <end position="272"/>
    </location>
</feature>
<comment type="subcellular location">
    <subcellularLocation>
        <location evidence="1">Cell outer membrane</location>
    </subcellularLocation>
</comment>
<reference evidence="8" key="1">
    <citation type="submission" date="2017-04" db="EMBL/GenBank/DDBJ databases">
        <authorList>
            <person name="Varghese N."/>
            <person name="Submissions S."/>
        </authorList>
    </citation>
    <scope>NUCLEOTIDE SEQUENCE [LARGE SCALE GENOMIC DNA]</scope>
    <source>
        <strain evidence="8">LMG 29540</strain>
    </source>
</reference>
<protein>
    <submittedName>
        <fullName evidence="7">Outer membrane protein</fullName>
    </submittedName>
</protein>
<evidence type="ECO:0000256" key="2">
    <source>
        <dbReference type="ARBA" id="ARBA00005722"/>
    </source>
</evidence>
<keyword evidence="5" id="KW-0998">Cell outer membrane</keyword>
<dbReference type="PANTHER" id="PTHR38776">
    <property type="entry name" value="MLTA-INTERACTING PROTEIN-RELATED"/>
    <property type="match status" value="1"/>
</dbReference>
<evidence type="ECO:0000256" key="4">
    <source>
        <dbReference type="ARBA" id="ARBA00023136"/>
    </source>
</evidence>
<evidence type="ECO:0000313" key="7">
    <source>
        <dbReference type="EMBL" id="SMG59742.1"/>
    </source>
</evidence>
<dbReference type="PANTHER" id="PTHR38776:SF1">
    <property type="entry name" value="MLTA-INTERACTING PROTEIN-RELATED"/>
    <property type="match status" value="1"/>
</dbReference>
<dbReference type="OrthoDB" id="8562138at2"/>
<dbReference type="STRING" id="1515439.SAMN06265784_11418"/>
<gene>
    <name evidence="7" type="ORF">SAMN06265784_11418</name>
</gene>
<keyword evidence="3 6" id="KW-0732">Signal</keyword>
<dbReference type="Proteomes" id="UP000193228">
    <property type="component" value="Unassembled WGS sequence"/>
</dbReference>
<dbReference type="AlphaFoldDB" id="A0A1X7M2K7"/>
<accession>A0A1X7M2K7</accession>
<dbReference type="RefSeq" id="WP_085489091.1">
    <property type="nucleotide sequence ID" value="NZ_FXAT01000014.1"/>
</dbReference>
<name>A0A1X7M2K7_9BURK</name>
<evidence type="ECO:0000256" key="3">
    <source>
        <dbReference type="ARBA" id="ARBA00022729"/>
    </source>
</evidence>
<evidence type="ECO:0000256" key="6">
    <source>
        <dbReference type="SAM" id="SignalP"/>
    </source>
</evidence>
<evidence type="ECO:0000256" key="5">
    <source>
        <dbReference type="ARBA" id="ARBA00023237"/>
    </source>
</evidence>
<proteinExistence type="inferred from homology"/>
<comment type="similarity">
    <text evidence="2">Belongs to the MipA/OmpV family.</text>
</comment>
<keyword evidence="8" id="KW-1185">Reference proteome</keyword>
<dbReference type="GO" id="GO:0009279">
    <property type="term" value="C:cell outer membrane"/>
    <property type="evidence" value="ECO:0007669"/>
    <property type="project" value="UniProtKB-SubCell"/>
</dbReference>
<organism evidence="7 8">
    <name type="scientific">Paraburkholderia susongensis</name>
    <dbReference type="NCBI Taxonomy" id="1515439"/>
    <lineage>
        <taxon>Bacteria</taxon>
        <taxon>Pseudomonadati</taxon>
        <taxon>Pseudomonadota</taxon>
        <taxon>Betaproteobacteria</taxon>
        <taxon>Burkholderiales</taxon>
        <taxon>Burkholderiaceae</taxon>
        <taxon>Paraburkholderia</taxon>
    </lineage>
</organism>
<evidence type="ECO:0000313" key="8">
    <source>
        <dbReference type="Proteomes" id="UP000193228"/>
    </source>
</evidence>